<dbReference type="OrthoDB" id="8613388at2"/>
<dbReference type="InterPro" id="IPR051791">
    <property type="entry name" value="Pra-immunoreactive"/>
</dbReference>
<keyword evidence="4 6" id="KW-1133">Transmembrane helix</keyword>
<dbReference type="GO" id="GO:0005886">
    <property type="term" value="C:plasma membrane"/>
    <property type="evidence" value="ECO:0007669"/>
    <property type="project" value="UniProtKB-SubCell"/>
</dbReference>
<dbReference type="AlphaFoldDB" id="A0A2P7TYA4"/>
<name>A0A2P7TYA4_9NEIS</name>
<evidence type="ECO:0000256" key="5">
    <source>
        <dbReference type="ARBA" id="ARBA00023136"/>
    </source>
</evidence>
<dbReference type="Pfam" id="PF06271">
    <property type="entry name" value="RDD"/>
    <property type="match status" value="1"/>
</dbReference>
<keyword evidence="5 6" id="KW-0472">Membrane</keyword>
<feature type="transmembrane region" description="Helical" evidence="6">
    <location>
        <begin position="128"/>
        <end position="145"/>
    </location>
</feature>
<keyword evidence="2" id="KW-1003">Cell membrane</keyword>
<evidence type="ECO:0000256" key="6">
    <source>
        <dbReference type="SAM" id="Phobius"/>
    </source>
</evidence>
<evidence type="ECO:0000256" key="1">
    <source>
        <dbReference type="ARBA" id="ARBA00004651"/>
    </source>
</evidence>
<feature type="transmembrane region" description="Helical" evidence="6">
    <location>
        <begin position="71"/>
        <end position="93"/>
    </location>
</feature>
<protein>
    <submittedName>
        <fullName evidence="8">RDD family protein</fullName>
    </submittedName>
</protein>
<feature type="transmembrane region" description="Helical" evidence="6">
    <location>
        <begin position="157"/>
        <end position="175"/>
    </location>
</feature>
<evidence type="ECO:0000313" key="9">
    <source>
        <dbReference type="Proteomes" id="UP000241868"/>
    </source>
</evidence>
<evidence type="ECO:0000313" key="8">
    <source>
        <dbReference type="EMBL" id="PSJ79704.1"/>
    </source>
</evidence>
<proteinExistence type="predicted"/>
<evidence type="ECO:0000259" key="7">
    <source>
        <dbReference type="Pfam" id="PF06271"/>
    </source>
</evidence>
<gene>
    <name evidence="8" type="ORF">C7N83_10575</name>
</gene>
<organism evidence="8 9">
    <name type="scientific">Neisseria iguanae</name>
    <dbReference type="NCBI Taxonomy" id="90242"/>
    <lineage>
        <taxon>Bacteria</taxon>
        <taxon>Pseudomonadati</taxon>
        <taxon>Pseudomonadota</taxon>
        <taxon>Betaproteobacteria</taxon>
        <taxon>Neisseriales</taxon>
        <taxon>Neisseriaceae</taxon>
        <taxon>Neisseria</taxon>
    </lineage>
</organism>
<dbReference type="PANTHER" id="PTHR36115:SF4">
    <property type="entry name" value="MEMBRANE PROTEIN"/>
    <property type="match status" value="1"/>
</dbReference>
<accession>A0A2P7TYA4</accession>
<comment type="caution">
    <text evidence="8">The sequence shown here is derived from an EMBL/GenBank/DDBJ whole genome shotgun (WGS) entry which is preliminary data.</text>
</comment>
<keyword evidence="3 6" id="KW-0812">Transmembrane</keyword>
<comment type="subcellular location">
    <subcellularLocation>
        <location evidence="1">Cell membrane</location>
        <topology evidence="1">Multi-pass membrane protein</topology>
    </subcellularLocation>
</comment>
<evidence type="ECO:0000256" key="2">
    <source>
        <dbReference type="ARBA" id="ARBA00022475"/>
    </source>
</evidence>
<dbReference type="EMBL" id="PXYY01000079">
    <property type="protein sequence ID" value="PSJ79704.1"/>
    <property type="molecule type" value="Genomic_DNA"/>
</dbReference>
<evidence type="ECO:0000256" key="4">
    <source>
        <dbReference type="ARBA" id="ARBA00022989"/>
    </source>
</evidence>
<sequence>MNDLNSMPSETTESQIEVDLALPMKRIGAVLLNSVLNVAAYIPLIISVLSGESGYLQRANTAKEVALPEANMTWLMIGIAVLVAYGAVQIYFMSRDGQSLGKKILGIRVLKTDGTNPGFFGAVFMREAAYYFLLGLAVGIIAYVAQSITGNPEMFDLLSNLLQIAAYLVCVVMLFKVKSDRRTLQDYLANTVVVQLPKH</sequence>
<evidence type="ECO:0000256" key="3">
    <source>
        <dbReference type="ARBA" id="ARBA00022692"/>
    </source>
</evidence>
<dbReference type="InterPro" id="IPR010432">
    <property type="entry name" value="RDD"/>
</dbReference>
<keyword evidence="9" id="KW-1185">Reference proteome</keyword>
<dbReference type="RefSeq" id="WP_106742566.1">
    <property type="nucleotide sequence ID" value="NZ_PXYY01000079.1"/>
</dbReference>
<dbReference type="PANTHER" id="PTHR36115">
    <property type="entry name" value="PROLINE-RICH ANTIGEN HOMOLOG-RELATED"/>
    <property type="match status" value="1"/>
</dbReference>
<reference evidence="8 9" key="1">
    <citation type="submission" date="2018-03" db="EMBL/GenBank/DDBJ databases">
        <title>Neisseria weixii sp. nov., isolated from the intestinal contents of Tibetan Plateau pika (Ochotona curzoniae) in Yushu, Qinghai Province, China.</title>
        <authorList>
            <person name="Gui Z."/>
        </authorList>
    </citation>
    <scope>NUCLEOTIDE SEQUENCE [LARGE SCALE GENOMIC DNA]</scope>
    <source>
        <strain evidence="8 9">ATCC 51483</strain>
    </source>
</reference>
<feature type="domain" description="RDD" evidence="7">
    <location>
        <begin position="21"/>
        <end position="190"/>
    </location>
</feature>
<dbReference type="Proteomes" id="UP000241868">
    <property type="component" value="Unassembled WGS sequence"/>
</dbReference>
<feature type="transmembrane region" description="Helical" evidence="6">
    <location>
        <begin position="30"/>
        <end position="51"/>
    </location>
</feature>